<organism evidence="2 3">
    <name type="scientific">Empedobacter falsenii</name>
    <dbReference type="NCBI Taxonomy" id="343874"/>
    <lineage>
        <taxon>Bacteria</taxon>
        <taxon>Pseudomonadati</taxon>
        <taxon>Bacteroidota</taxon>
        <taxon>Flavobacteriia</taxon>
        <taxon>Flavobacteriales</taxon>
        <taxon>Weeksellaceae</taxon>
        <taxon>Empedobacter</taxon>
    </lineage>
</organism>
<dbReference type="KEGG" id="efal:FH779_06570"/>
<dbReference type="SUPFAM" id="SSF51206">
    <property type="entry name" value="cAMP-binding domain-like"/>
    <property type="match status" value="1"/>
</dbReference>
<evidence type="ECO:0000313" key="2">
    <source>
        <dbReference type="EMBL" id="QLL57762.1"/>
    </source>
</evidence>
<dbReference type="InterPro" id="IPR000595">
    <property type="entry name" value="cNMP-bd_dom"/>
</dbReference>
<accession>A0A7H9DRF6</accession>
<dbReference type="CDD" id="cd00038">
    <property type="entry name" value="CAP_ED"/>
    <property type="match status" value="1"/>
</dbReference>
<name>A0A7H9DRF6_9FLAO</name>
<gene>
    <name evidence="2" type="ORF">FH779_06570</name>
</gene>
<reference evidence="2 3" key="1">
    <citation type="submission" date="2019-06" db="EMBL/GenBank/DDBJ databases">
        <title>Emergence of pandrug resistant Empedobacter falsenii in China.</title>
        <authorList>
            <person name="Dong N."/>
            <person name="Chen S."/>
            <person name="Zhang R."/>
        </authorList>
    </citation>
    <scope>NUCLEOTIDE SEQUENCE [LARGE SCALE GENOMIC DNA]</scope>
    <source>
        <strain evidence="2 3">1681-1</strain>
    </source>
</reference>
<dbReference type="Proteomes" id="UP000510643">
    <property type="component" value="Chromosome"/>
</dbReference>
<dbReference type="InterPro" id="IPR014710">
    <property type="entry name" value="RmlC-like_jellyroll"/>
</dbReference>
<keyword evidence="3" id="KW-1185">Reference proteome</keyword>
<evidence type="ECO:0000259" key="1">
    <source>
        <dbReference type="PROSITE" id="PS50042"/>
    </source>
</evidence>
<sequence>MNFAQFLSEKINLSQSEIELLMNNCSTHNFQKKEIILEPFSLSKKIYFVEEGIIRVFYETDARDITLAFCEKNEISLPVESVFYDKECKFGIQSVTETKIIKLNYAVWEQLCEQNPRLLQLDKKFLIENIRKFTEHIYSTHFKTPKERFDDLMQSKPAIFNKVPLNTIASYLGMTQETLSRLRAGK</sequence>
<dbReference type="AlphaFoldDB" id="A0A7H9DRF6"/>
<dbReference type="PROSITE" id="PS50042">
    <property type="entry name" value="CNMP_BINDING_3"/>
    <property type="match status" value="1"/>
</dbReference>
<protein>
    <submittedName>
        <fullName evidence="2">Crp/Fnr family transcriptional regulator</fullName>
    </submittedName>
</protein>
<proteinExistence type="predicted"/>
<feature type="domain" description="Cyclic nucleotide-binding" evidence="1">
    <location>
        <begin position="12"/>
        <end position="111"/>
    </location>
</feature>
<dbReference type="GeneID" id="78401112"/>
<dbReference type="Gene3D" id="2.60.120.10">
    <property type="entry name" value="Jelly Rolls"/>
    <property type="match status" value="1"/>
</dbReference>
<evidence type="ECO:0000313" key="3">
    <source>
        <dbReference type="Proteomes" id="UP000510643"/>
    </source>
</evidence>
<dbReference type="InterPro" id="IPR018490">
    <property type="entry name" value="cNMP-bd_dom_sf"/>
</dbReference>
<dbReference type="Pfam" id="PF00027">
    <property type="entry name" value="cNMP_binding"/>
    <property type="match status" value="1"/>
</dbReference>
<dbReference type="EMBL" id="CP040908">
    <property type="protein sequence ID" value="QLL57762.1"/>
    <property type="molecule type" value="Genomic_DNA"/>
</dbReference>
<dbReference type="RefSeq" id="WP_180906460.1">
    <property type="nucleotide sequence ID" value="NZ_CP040908.1"/>
</dbReference>